<sequence length="127" mass="14188">KISNPHARTSSFADSHFPSLRSLNSTPLSLASLTQSPFFYPPTFHHRVILLSSFCPHPNCFLVSQVKQIMQPCNLWLGLRVTSPMPRASSSTHPSTNSTCICIWKSVELFGCTPLQFCNSIFLYLEG</sequence>
<reference evidence="1" key="4">
    <citation type="submission" date="2019-03" db="UniProtKB">
        <authorList>
            <consortium name="EnsemblPlants"/>
        </authorList>
    </citation>
    <scope>IDENTIFICATION</scope>
</reference>
<reference evidence="1" key="5">
    <citation type="journal article" date="2021" name="G3 (Bethesda)">
        <title>Aegilops tauschii genome assembly Aet v5.0 features greater sequence contiguity and improved annotation.</title>
        <authorList>
            <person name="Wang L."/>
            <person name="Zhu T."/>
            <person name="Rodriguez J.C."/>
            <person name="Deal K.R."/>
            <person name="Dubcovsky J."/>
            <person name="McGuire P.E."/>
            <person name="Lux T."/>
            <person name="Spannagl M."/>
            <person name="Mayer K.F.X."/>
            <person name="Baldrich P."/>
            <person name="Meyers B.C."/>
            <person name="Huo N."/>
            <person name="Gu Y.Q."/>
            <person name="Zhou H."/>
            <person name="Devos K.M."/>
            <person name="Bennetzen J.L."/>
            <person name="Unver T."/>
            <person name="Budak H."/>
            <person name="Gulick P.J."/>
            <person name="Galiba G."/>
            <person name="Kalapos B."/>
            <person name="Nelson D.R."/>
            <person name="Li P."/>
            <person name="You F.M."/>
            <person name="Luo M.C."/>
            <person name="Dvorak J."/>
        </authorList>
    </citation>
    <scope>NUCLEOTIDE SEQUENCE [LARGE SCALE GENOMIC DNA]</scope>
    <source>
        <strain evidence="1">cv. AL8/78</strain>
    </source>
</reference>
<dbReference type="Proteomes" id="UP000015105">
    <property type="component" value="Chromosome 5D"/>
</dbReference>
<reference evidence="2" key="1">
    <citation type="journal article" date="2014" name="Science">
        <title>Ancient hybridizations among the ancestral genomes of bread wheat.</title>
        <authorList>
            <consortium name="International Wheat Genome Sequencing Consortium,"/>
            <person name="Marcussen T."/>
            <person name="Sandve S.R."/>
            <person name="Heier L."/>
            <person name="Spannagl M."/>
            <person name="Pfeifer M."/>
            <person name="Jakobsen K.S."/>
            <person name="Wulff B.B."/>
            <person name="Steuernagel B."/>
            <person name="Mayer K.F."/>
            <person name="Olsen O.A."/>
        </authorList>
    </citation>
    <scope>NUCLEOTIDE SEQUENCE [LARGE SCALE GENOMIC DNA]</scope>
    <source>
        <strain evidence="2">cv. AL8/78</strain>
    </source>
</reference>
<name>A0A453MCH4_AEGTS</name>
<dbReference type="EnsemblPlants" id="AET5Gv21130400.3">
    <property type="protein sequence ID" value="AET5Gv21130400.3"/>
    <property type="gene ID" value="AET5Gv21130400"/>
</dbReference>
<protein>
    <submittedName>
        <fullName evidence="1">Uncharacterized protein</fullName>
    </submittedName>
</protein>
<keyword evidence="2" id="KW-1185">Reference proteome</keyword>
<dbReference type="Gramene" id="AET5Gv21130400.3">
    <property type="protein sequence ID" value="AET5Gv21130400.3"/>
    <property type="gene ID" value="AET5Gv21130400"/>
</dbReference>
<dbReference type="AlphaFoldDB" id="A0A453MCH4"/>
<reference evidence="2" key="2">
    <citation type="journal article" date="2017" name="Nat. Plants">
        <title>The Aegilops tauschii genome reveals multiple impacts of transposons.</title>
        <authorList>
            <person name="Zhao G."/>
            <person name="Zou C."/>
            <person name="Li K."/>
            <person name="Wang K."/>
            <person name="Li T."/>
            <person name="Gao L."/>
            <person name="Zhang X."/>
            <person name="Wang H."/>
            <person name="Yang Z."/>
            <person name="Liu X."/>
            <person name="Jiang W."/>
            <person name="Mao L."/>
            <person name="Kong X."/>
            <person name="Jiao Y."/>
            <person name="Jia J."/>
        </authorList>
    </citation>
    <scope>NUCLEOTIDE SEQUENCE [LARGE SCALE GENOMIC DNA]</scope>
    <source>
        <strain evidence="2">cv. AL8/78</strain>
    </source>
</reference>
<proteinExistence type="predicted"/>
<evidence type="ECO:0000313" key="2">
    <source>
        <dbReference type="Proteomes" id="UP000015105"/>
    </source>
</evidence>
<evidence type="ECO:0000313" key="1">
    <source>
        <dbReference type="EnsemblPlants" id="AET5Gv21130400.3"/>
    </source>
</evidence>
<accession>A0A453MCH4</accession>
<organism evidence="1 2">
    <name type="scientific">Aegilops tauschii subsp. strangulata</name>
    <name type="common">Goatgrass</name>
    <dbReference type="NCBI Taxonomy" id="200361"/>
    <lineage>
        <taxon>Eukaryota</taxon>
        <taxon>Viridiplantae</taxon>
        <taxon>Streptophyta</taxon>
        <taxon>Embryophyta</taxon>
        <taxon>Tracheophyta</taxon>
        <taxon>Spermatophyta</taxon>
        <taxon>Magnoliopsida</taxon>
        <taxon>Liliopsida</taxon>
        <taxon>Poales</taxon>
        <taxon>Poaceae</taxon>
        <taxon>BOP clade</taxon>
        <taxon>Pooideae</taxon>
        <taxon>Triticodae</taxon>
        <taxon>Triticeae</taxon>
        <taxon>Triticinae</taxon>
        <taxon>Aegilops</taxon>
    </lineage>
</organism>
<reference evidence="1" key="3">
    <citation type="journal article" date="2017" name="Nature">
        <title>Genome sequence of the progenitor of the wheat D genome Aegilops tauschii.</title>
        <authorList>
            <person name="Luo M.C."/>
            <person name="Gu Y.Q."/>
            <person name="Puiu D."/>
            <person name="Wang H."/>
            <person name="Twardziok S.O."/>
            <person name="Deal K.R."/>
            <person name="Huo N."/>
            <person name="Zhu T."/>
            <person name="Wang L."/>
            <person name="Wang Y."/>
            <person name="McGuire P.E."/>
            <person name="Liu S."/>
            <person name="Long H."/>
            <person name="Ramasamy R.K."/>
            <person name="Rodriguez J.C."/>
            <person name="Van S.L."/>
            <person name="Yuan L."/>
            <person name="Wang Z."/>
            <person name="Xia Z."/>
            <person name="Xiao L."/>
            <person name="Anderson O.D."/>
            <person name="Ouyang S."/>
            <person name="Liang Y."/>
            <person name="Zimin A.V."/>
            <person name="Pertea G."/>
            <person name="Qi P."/>
            <person name="Bennetzen J.L."/>
            <person name="Dai X."/>
            <person name="Dawson M.W."/>
            <person name="Muller H.G."/>
            <person name="Kugler K."/>
            <person name="Rivarola-Duarte L."/>
            <person name="Spannagl M."/>
            <person name="Mayer K.F.X."/>
            <person name="Lu F.H."/>
            <person name="Bevan M.W."/>
            <person name="Leroy P."/>
            <person name="Li P."/>
            <person name="You F.M."/>
            <person name="Sun Q."/>
            <person name="Liu Z."/>
            <person name="Lyons E."/>
            <person name="Wicker T."/>
            <person name="Salzberg S.L."/>
            <person name="Devos K.M."/>
            <person name="Dvorak J."/>
        </authorList>
    </citation>
    <scope>NUCLEOTIDE SEQUENCE [LARGE SCALE GENOMIC DNA]</scope>
    <source>
        <strain evidence="1">cv. AL8/78</strain>
    </source>
</reference>